<feature type="transmembrane region" description="Helical" evidence="1">
    <location>
        <begin position="15"/>
        <end position="34"/>
    </location>
</feature>
<keyword evidence="3" id="KW-1185">Reference proteome</keyword>
<sequence>MQDDVIARAPLNPTHLVIALVGAALIVLGARFAVDALANRSAPEPATAVATAPVAVPSVDERAEAEARAQRQQREQQLIEQDRLLREQKKADALRAREAAAAMAAAEADAKETAWRRFFRPAPKCSNPADDATRIDCSNQYLRARERFEKQYAEGKLQ</sequence>
<gene>
    <name evidence="2" type="ORF">GCM10025770_09810</name>
</gene>
<evidence type="ECO:0000313" key="2">
    <source>
        <dbReference type="EMBL" id="GAA5161105.1"/>
    </source>
</evidence>
<accession>A0ABP9QFR8</accession>
<keyword evidence="1" id="KW-0812">Transmembrane</keyword>
<dbReference type="RefSeq" id="WP_345531752.1">
    <property type="nucleotide sequence ID" value="NZ_BAABLD010000005.1"/>
</dbReference>
<organism evidence="2 3">
    <name type="scientific">Viridibacterium curvum</name>
    <dbReference type="NCBI Taxonomy" id="1101404"/>
    <lineage>
        <taxon>Bacteria</taxon>
        <taxon>Pseudomonadati</taxon>
        <taxon>Pseudomonadota</taxon>
        <taxon>Betaproteobacteria</taxon>
        <taxon>Rhodocyclales</taxon>
        <taxon>Rhodocyclaceae</taxon>
        <taxon>Viridibacterium</taxon>
    </lineage>
</organism>
<name>A0ABP9QFR8_9RHOO</name>
<proteinExistence type="predicted"/>
<evidence type="ECO:0000313" key="3">
    <source>
        <dbReference type="Proteomes" id="UP001500547"/>
    </source>
</evidence>
<comment type="caution">
    <text evidence="2">The sequence shown here is derived from an EMBL/GenBank/DDBJ whole genome shotgun (WGS) entry which is preliminary data.</text>
</comment>
<keyword evidence="1" id="KW-1133">Transmembrane helix</keyword>
<keyword evidence="1" id="KW-0472">Membrane</keyword>
<protein>
    <submittedName>
        <fullName evidence="2">Uncharacterized protein</fullName>
    </submittedName>
</protein>
<dbReference type="EMBL" id="BAABLD010000005">
    <property type="protein sequence ID" value="GAA5161105.1"/>
    <property type="molecule type" value="Genomic_DNA"/>
</dbReference>
<evidence type="ECO:0000256" key="1">
    <source>
        <dbReference type="SAM" id="Phobius"/>
    </source>
</evidence>
<reference evidence="3" key="1">
    <citation type="journal article" date="2019" name="Int. J. Syst. Evol. Microbiol.">
        <title>The Global Catalogue of Microorganisms (GCM) 10K type strain sequencing project: providing services to taxonomists for standard genome sequencing and annotation.</title>
        <authorList>
            <consortium name="The Broad Institute Genomics Platform"/>
            <consortium name="The Broad Institute Genome Sequencing Center for Infectious Disease"/>
            <person name="Wu L."/>
            <person name="Ma J."/>
        </authorList>
    </citation>
    <scope>NUCLEOTIDE SEQUENCE [LARGE SCALE GENOMIC DNA]</scope>
    <source>
        <strain evidence="3">JCM 18715</strain>
    </source>
</reference>
<dbReference type="Proteomes" id="UP001500547">
    <property type="component" value="Unassembled WGS sequence"/>
</dbReference>